<dbReference type="RefSeq" id="WP_167699954.1">
    <property type="nucleotide sequence ID" value="NZ_CP118174.1"/>
</dbReference>
<organism evidence="8 9">
    <name type="scientific">Entomospira entomophila</name>
    <dbReference type="NCBI Taxonomy" id="2719988"/>
    <lineage>
        <taxon>Bacteria</taxon>
        <taxon>Pseudomonadati</taxon>
        <taxon>Spirochaetota</taxon>
        <taxon>Spirochaetia</taxon>
        <taxon>Spirochaetales</taxon>
        <taxon>Spirochaetaceae</taxon>
        <taxon>Entomospira</taxon>
    </lineage>
</organism>
<keyword evidence="7 8" id="KW-0413">Isomerase</keyword>
<keyword evidence="9" id="KW-1185">Reference proteome</keyword>
<reference evidence="8 9" key="1">
    <citation type="submission" date="2020-03" db="EMBL/GenBank/DDBJ databases">
        <title>Spirochaetal bacteria isolated from arthropods constitute a novel genus Entomospira genus novum within the order Spirochaetales.</title>
        <authorList>
            <person name="Grana-Miraglia L."/>
            <person name="Sikutova S."/>
            <person name="Fingerle V."/>
            <person name="Sing A."/>
            <person name="Castillo-Ramirez S."/>
            <person name="Margos G."/>
            <person name="Rudolf I."/>
        </authorList>
    </citation>
    <scope>NUCLEOTIDE SEQUENCE [LARGE SCALE GENOMIC DNA]</scope>
    <source>
        <strain evidence="8 9">BR193</strain>
    </source>
</reference>
<evidence type="ECO:0000256" key="2">
    <source>
        <dbReference type="ARBA" id="ARBA00001997"/>
    </source>
</evidence>
<evidence type="ECO:0000256" key="7">
    <source>
        <dbReference type="RuleBase" id="RU364069"/>
    </source>
</evidence>
<comment type="pathway">
    <text evidence="7">Carbohydrate biosynthesis; dTDP-L-rhamnose biosynthesis.</text>
</comment>
<dbReference type="GO" id="GO:0008830">
    <property type="term" value="F:dTDP-4-dehydrorhamnose 3,5-epimerase activity"/>
    <property type="evidence" value="ECO:0007669"/>
    <property type="project" value="UniProtKB-UniRule"/>
</dbReference>
<dbReference type="AlphaFoldDB" id="A0A968KSH3"/>
<feature type="active site" description="Proton donor" evidence="5">
    <location>
        <position position="130"/>
    </location>
</feature>
<evidence type="ECO:0000313" key="9">
    <source>
        <dbReference type="Proteomes" id="UP000711995"/>
    </source>
</evidence>
<comment type="caution">
    <text evidence="8">The sequence shown here is derived from an EMBL/GenBank/DDBJ whole genome shotgun (WGS) entry which is preliminary data.</text>
</comment>
<protein>
    <recommendedName>
        <fullName evidence="4 7">dTDP-4-dehydrorhamnose 3,5-epimerase</fullName>
        <ecNumber evidence="3 7">5.1.3.13</ecNumber>
    </recommendedName>
    <alternativeName>
        <fullName evidence="7">Thymidine diphospho-4-keto-rhamnose 3,5-epimerase</fullName>
    </alternativeName>
</protein>
<evidence type="ECO:0000256" key="1">
    <source>
        <dbReference type="ARBA" id="ARBA00001298"/>
    </source>
</evidence>
<dbReference type="GO" id="GO:0005829">
    <property type="term" value="C:cytosol"/>
    <property type="evidence" value="ECO:0007669"/>
    <property type="project" value="TreeGrafter"/>
</dbReference>
<dbReference type="Pfam" id="PF00908">
    <property type="entry name" value="dTDP_sugar_isom"/>
    <property type="match status" value="1"/>
</dbReference>
<dbReference type="GO" id="GO:0019305">
    <property type="term" value="P:dTDP-rhamnose biosynthetic process"/>
    <property type="evidence" value="ECO:0007669"/>
    <property type="project" value="UniProtKB-UniRule"/>
</dbReference>
<evidence type="ECO:0000256" key="3">
    <source>
        <dbReference type="ARBA" id="ARBA00012098"/>
    </source>
</evidence>
<comment type="similarity">
    <text evidence="7">Belongs to the dTDP-4-dehydrorhamnose 3,5-epimerase family.</text>
</comment>
<dbReference type="EC" id="5.1.3.13" evidence="3 7"/>
<dbReference type="EMBL" id="JAATLJ010000001">
    <property type="protein sequence ID" value="NIZ40352.1"/>
    <property type="molecule type" value="Genomic_DNA"/>
</dbReference>
<dbReference type="InterPro" id="IPR000888">
    <property type="entry name" value="RmlC-like"/>
</dbReference>
<dbReference type="InterPro" id="IPR014710">
    <property type="entry name" value="RmlC-like_jellyroll"/>
</dbReference>
<name>A0A968KSH3_9SPIO</name>
<dbReference type="PANTHER" id="PTHR21047:SF2">
    <property type="entry name" value="THYMIDINE DIPHOSPHO-4-KETO-RHAMNOSE 3,5-EPIMERASE"/>
    <property type="match status" value="1"/>
</dbReference>
<dbReference type="InterPro" id="IPR011051">
    <property type="entry name" value="RmlC_Cupin_sf"/>
</dbReference>
<dbReference type="Proteomes" id="UP000711995">
    <property type="component" value="Unassembled WGS sequence"/>
</dbReference>
<comment type="function">
    <text evidence="2 7">Catalyzes the epimerization of the C3' and C5'positions of dTDP-6-deoxy-D-xylo-4-hexulose, forming dTDP-6-deoxy-L-lyxo-4-hexulose.</text>
</comment>
<feature type="site" description="Participates in a stacking interaction with the thymidine ring of dTDP-4-oxo-6-deoxyglucose" evidence="6">
    <location>
        <position position="136"/>
    </location>
</feature>
<dbReference type="SUPFAM" id="SSF51182">
    <property type="entry name" value="RmlC-like cupins"/>
    <property type="match status" value="1"/>
</dbReference>
<dbReference type="NCBIfam" id="TIGR01221">
    <property type="entry name" value="rmlC"/>
    <property type="match status" value="1"/>
</dbReference>
<dbReference type="GO" id="GO:0000271">
    <property type="term" value="P:polysaccharide biosynthetic process"/>
    <property type="evidence" value="ECO:0007669"/>
    <property type="project" value="TreeGrafter"/>
</dbReference>
<dbReference type="PANTHER" id="PTHR21047">
    <property type="entry name" value="DTDP-6-DEOXY-D-GLUCOSE-3,5 EPIMERASE"/>
    <property type="match status" value="1"/>
</dbReference>
<dbReference type="Gene3D" id="2.60.120.10">
    <property type="entry name" value="Jelly Rolls"/>
    <property type="match status" value="1"/>
</dbReference>
<evidence type="ECO:0000313" key="8">
    <source>
        <dbReference type="EMBL" id="NIZ40352.1"/>
    </source>
</evidence>
<comment type="catalytic activity">
    <reaction evidence="1 7">
        <text>dTDP-4-dehydro-6-deoxy-alpha-D-glucose = dTDP-4-dehydro-beta-L-rhamnose</text>
        <dbReference type="Rhea" id="RHEA:16969"/>
        <dbReference type="ChEBI" id="CHEBI:57649"/>
        <dbReference type="ChEBI" id="CHEBI:62830"/>
        <dbReference type="EC" id="5.1.3.13"/>
    </reaction>
</comment>
<gene>
    <name evidence="8" type="primary">rfbC</name>
    <name evidence="8" type="ORF">HCT14_02340</name>
</gene>
<accession>A0A968KSH3</accession>
<proteinExistence type="inferred from homology"/>
<comment type="subunit">
    <text evidence="7">Homodimer.</text>
</comment>
<evidence type="ECO:0000256" key="5">
    <source>
        <dbReference type="PIRSR" id="PIRSR600888-1"/>
    </source>
</evidence>
<evidence type="ECO:0000256" key="4">
    <source>
        <dbReference type="ARBA" id="ARBA00019595"/>
    </source>
</evidence>
<sequence length="172" mass="20229">MEVRYLDGGLILIEPQIYEDQRGLFFEQHKQSVLSKIGITAKFVQSNVSMSHKGVFRGFHYQREPYAQGKLVSCLSGAIWDVVIDIRPDSTSYLQWSSFYLTSKRRRQLWIPPGFLHGFYTLMDHTHVMYHTTQEYQPQYEESIHYQSSAWRIPLPLRMLLSDKDSDAPHWA</sequence>
<feature type="active site" description="Proton acceptor" evidence="5">
    <location>
        <position position="60"/>
    </location>
</feature>
<evidence type="ECO:0000256" key="6">
    <source>
        <dbReference type="PIRSR" id="PIRSR600888-3"/>
    </source>
</evidence>
<dbReference type="CDD" id="cd00438">
    <property type="entry name" value="cupin_RmlC"/>
    <property type="match status" value="1"/>
</dbReference>